<dbReference type="GO" id="GO:0071013">
    <property type="term" value="C:catalytic step 2 spliceosome"/>
    <property type="evidence" value="ECO:0007669"/>
    <property type="project" value="TreeGrafter"/>
</dbReference>
<protein>
    <recommendedName>
        <fullName evidence="7">Pre-mRNA-splicing factor SYF2</fullName>
    </recommendedName>
</protein>
<organism evidence="10">
    <name type="scientific">Brugia pahangi</name>
    <name type="common">Filarial nematode worm</name>
    <dbReference type="NCBI Taxonomy" id="6280"/>
    <lineage>
        <taxon>Eukaryota</taxon>
        <taxon>Metazoa</taxon>
        <taxon>Ecdysozoa</taxon>
        <taxon>Nematoda</taxon>
        <taxon>Chromadorea</taxon>
        <taxon>Rhabditida</taxon>
        <taxon>Spirurina</taxon>
        <taxon>Spiruromorpha</taxon>
        <taxon>Filarioidea</taxon>
        <taxon>Onchocercidae</taxon>
        <taxon>Brugia</taxon>
    </lineage>
</organism>
<dbReference type="GO" id="GO:0000398">
    <property type="term" value="P:mRNA splicing, via spliceosome"/>
    <property type="evidence" value="ECO:0007669"/>
    <property type="project" value="UniProtKB-UniRule"/>
</dbReference>
<comment type="subunit">
    <text evidence="7">May be part of a spliceosome complex.</text>
</comment>
<dbReference type="EMBL" id="UZAD01000995">
    <property type="protein sequence ID" value="VDN84639.1"/>
    <property type="molecule type" value="Genomic_DNA"/>
</dbReference>
<evidence type="ECO:0000256" key="1">
    <source>
        <dbReference type="ARBA" id="ARBA00004123"/>
    </source>
</evidence>
<keyword evidence="9" id="KW-1185">Reference proteome</keyword>
<comment type="function">
    <text evidence="7">Involved in pre-mRNA splicing.</text>
</comment>
<keyword evidence="6 7" id="KW-0539">Nucleus</keyword>
<evidence type="ECO:0000313" key="10">
    <source>
        <dbReference type="WBParaSite" id="BPAG_0000348301-mRNA-1"/>
    </source>
</evidence>
<keyword evidence="3 7" id="KW-0507">mRNA processing</keyword>
<evidence type="ECO:0000256" key="2">
    <source>
        <dbReference type="ARBA" id="ARBA00010028"/>
    </source>
</evidence>
<evidence type="ECO:0000256" key="6">
    <source>
        <dbReference type="ARBA" id="ARBA00023242"/>
    </source>
</evidence>
<dbReference type="InterPro" id="IPR013260">
    <property type="entry name" value="mRNA_splic_SYF2"/>
</dbReference>
<evidence type="ECO:0000313" key="9">
    <source>
        <dbReference type="Proteomes" id="UP000278627"/>
    </source>
</evidence>
<name>A0A0N4T5K2_BRUPA</name>
<evidence type="ECO:0000313" key="8">
    <source>
        <dbReference type="EMBL" id="VDN84639.1"/>
    </source>
</evidence>
<dbReference type="PANTHER" id="PTHR13264:SF5">
    <property type="entry name" value="PRE-MRNA-SPLICING FACTOR SYF2"/>
    <property type="match status" value="1"/>
</dbReference>
<comment type="subcellular location">
    <subcellularLocation>
        <location evidence="1 7">Nucleus</location>
    </subcellularLocation>
</comment>
<evidence type="ECO:0000256" key="4">
    <source>
        <dbReference type="ARBA" id="ARBA00022728"/>
    </source>
</evidence>
<evidence type="ECO:0000256" key="3">
    <source>
        <dbReference type="ARBA" id="ARBA00022664"/>
    </source>
</evidence>
<keyword evidence="4 7" id="KW-0747">Spliceosome</keyword>
<keyword evidence="5 7" id="KW-0508">mRNA splicing</keyword>
<reference evidence="10" key="1">
    <citation type="submission" date="2017-02" db="UniProtKB">
        <authorList>
            <consortium name="WormBaseParasite"/>
        </authorList>
    </citation>
    <scope>IDENTIFICATION</scope>
</reference>
<evidence type="ECO:0000256" key="5">
    <source>
        <dbReference type="ARBA" id="ARBA00023187"/>
    </source>
</evidence>
<dbReference type="Pfam" id="PF08231">
    <property type="entry name" value="SYF2"/>
    <property type="match status" value="1"/>
</dbReference>
<evidence type="ECO:0000256" key="7">
    <source>
        <dbReference type="RuleBase" id="RU367148"/>
    </source>
</evidence>
<reference evidence="8 9" key="2">
    <citation type="submission" date="2018-11" db="EMBL/GenBank/DDBJ databases">
        <authorList>
            <consortium name="Pathogen Informatics"/>
        </authorList>
    </citation>
    <scope>NUCLEOTIDE SEQUENCE [LARGE SCALE GENOMIC DNA]</scope>
</reference>
<dbReference type="STRING" id="6280.A0A0N4T5K2"/>
<dbReference type="GO" id="GO:0000974">
    <property type="term" value="C:Prp19 complex"/>
    <property type="evidence" value="ECO:0007669"/>
    <property type="project" value="TreeGrafter"/>
</dbReference>
<proteinExistence type="inferred from homology"/>
<dbReference type="WBParaSite" id="BPAG_0000348301-mRNA-1">
    <property type="protein sequence ID" value="BPAG_0000348301-mRNA-1"/>
    <property type="gene ID" value="BPAG_0000348301"/>
</dbReference>
<dbReference type="PANTHER" id="PTHR13264">
    <property type="entry name" value="GCIP-INTERACTING PROTEIN P29"/>
    <property type="match status" value="1"/>
</dbReference>
<dbReference type="AlphaFoldDB" id="A0A0N4T5K2"/>
<accession>A0A0N4T5K2</accession>
<dbReference type="Proteomes" id="UP000278627">
    <property type="component" value="Unassembled WGS sequence"/>
</dbReference>
<sequence length="261" mass="30760">MQKKRAEAQRQRSNRFLSALLAANAPFYHSLCPFRMQTCRVICKHDKTCKHKRMCRHKEICMDALNRLMDEPPTSTSFWHRPCIIGNNRGLVVEILYIESVTINRSLISVVRMNRSDYKHCKMISVPEECESCKSKNQKVIEEDPKLPKNYDLKRKRQKWQHKEMELKKAAEERGENYGRLKALKTQVDLIGRKKAIKRKKKPDRGFCDYEAMTLRQYQRMSGNIKPDIKEKWEKLCNGTNEFYPGVDILIYGTHYPTDAS</sequence>
<gene>
    <name evidence="8" type="ORF">BPAG_LOCUS3453</name>
</gene>
<comment type="similarity">
    <text evidence="2 7">Belongs to the SYF2 family.</text>
</comment>
<dbReference type="GO" id="GO:0071014">
    <property type="term" value="C:post-mRNA release spliceosomal complex"/>
    <property type="evidence" value="ECO:0007669"/>
    <property type="project" value="TreeGrafter"/>
</dbReference>